<dbReference type="RefSeq" id="WP_114409671.1">
    <property type="nucleotide sequence ID" value="NZ_QOWE01000033.1"/>
</dbReference>
<sequence length="352" mass="39484">MDRRDFIQKATLGALVFSLPKMPAFLKDMPMGVVVHSYGSRWNSKVESKKYPGFTSAIELIDHCKEIGAGGVQTVVKDWSAEFAKKVRTEREKTGLYLEGSIGLPKKAEQVAAFEQEVVNAKEAGATVLRTVCSSGRRYETYHSNEEWQALKKNALVSLQLSEPILRKHKVKLAVENHKDWRADELVAVLKQIDSEWVGVTLDFGNSIALLEDPMAVVQTLAPYVFTTHVKDMGVAEYPDGFLLSEVPLGRGILDLQKMVAICKKHNPAVTFNLEMITRDPLEIPCRKDAYWETFGGIPRTDMDRTLRMVKQHTYKPALPKVSQLSAEERLAVEEKNIVSCLSYSSNKLGLK</sequence>
<evidence type="ECO:0000259" key="1">
    <source>
        <dbReference type="Pfam" id="PF01261"/>
    </source>
</evidence>
<dbReference type="GO" id="GO:0016853">
    <property type="term" value="F:isomerase activity"/>
    <property type="evidence" value="ECO:0007669"/>
    <property type="project" value="UniProtKB-KW"/>
</dbReference>
<dbReference type="AlphaFoldDB" id="A0A368JE55"/>
<dbReference type="PANTHER" id="PTHR12110:SF53">
    <property type="entry name" value="BLR5974 PROTEIN"/>
    <property type="match status" value="1"/>
</dbReference>
<reference evidence="2 3" key="1">
    <citation type="submission" date="2018-07" db="EMBL/GenBank/DDBJ databases">
        <title>Genome analysis of Larkinella rosea.</title>
        <authorList>
            <person name="Zhou Z."/>
            <person name="Wang G."/>
        </authorList>
    </citation>
    <scope>NUCLEOTIDE SEQUENCE [LARGE SCALE GENOMIC DNA]</scope>
    <source>
        <strain evidence="3">zzj9</strain>
    </source>
</reference>
<keyword evidence="3" id="KW-1185">Reference proteome</keyword>
<dbReference type="PANTHER" id="PTHR12110">
    <property type="entry name" value="HYDROXYPYRUVATE ISOMERASE"/>
    <property type="match status" value="1"/>
</dbReference>
<dbReference type="EMBL" id="QOWE01000033">
    <property type="protein sequence ID" value="RCR65937.1"/>
    <property type="molecule type" value="Genomic_DNA"/>
</dbReference>
<keyword evidence="2" id="KW-0413">Isomerase</keyword>
<dbReference type="SUPFAM" id="SSF51658">
    <property type="entry name" value="Xylose isomerase-like"/>
    <property type="match status" value="1"/>
</dbReference>
<dbReference type="OrthoDB" id="256906at2"/>
<comment type="caution">
    <text evidence="2">The sequence shown here is derived from an EMBL/GenBank/DDBJ whole genome shotgun (WGS) entry which is preliminary data.</text>
</comment>
<protein>
    <submittedName>
        <fullName evidence="2">Sugar phosphate isomerase/epimerase</fullName>
    </submittedName>
</protein>
<evidence type="ECO:0000313" key="3">
    <source>
        <dbReference type="Proteomes" id="UP000253383"/>
    </source>
</evidence>
<accession>A0A368JE55</accession>
<dbReference type="Proteomes" id="UP000253383">
    <property type="component" value="Unassembled WGS sequence"/>
</dbReference>
<gene>
    <name evidence="2" type="ORF">DUE52_29400</name>
</gene>
<dbReference type="InterPro" id="IPR013022">
    <property type="entry name" value="Xyl_isomerase-like_TIM-brl"/>
</dbReference>
<evidence type="ECO:0000313" key="2">
    <source>
        <dbReference type="EMBL" id="RCR65937.1"/>
    </source>
</evidence>
<dbReference type="InterPro" id="IPR050312">
    <property type="entry name" value="IolE/XylAMocC-like"/>
</dbReference>
<dbReference type="Gene3D" id="3.20.20.150">
    <property type="entry name" value="Divalent-metal-dependent TIM barrel enzymes"/>
    <property type="match status" value="1"/>
</dbReference>
<organism evidence="2 3">
    <name type="scientific">Larkinella punicea</name>
    <dbReference type="NCBI Taxonomy" id="2315727"/>
    <lineage>
        <taxon>Bacteria</taxon>
        <taxon>Pseudomonadati</taxon>
        <taxon>Bacteroidota</taxon>
        <taxon>Cytophagia</taxon>
        <taxon>Cytophagales</taxon>
        <taxon>Spirosomataceae</taxon>
        <taxon>Larkinella</taxon>
    </lineage>
</organism>
<dbReference type="InterPro" id="IPR036237">
    <property type="entry name" value="Xyl_isomerase-like_sf"/>
</dbReference>
<dbReference type="Pfam" id="PF01261">
    <property type="entry name" value="AP_endonuc_2"/>
    <property type="match status" value="1"/>
</dbReference>
<name>A0A368JE55_9BACT</name>
<proteinExistence type="predicted"/>
<feature type="domain" description="Xylose isomerase-like TIM barrel" evidence="1">
    <location>
        <begin position="62"/>
        <end position="280"/>
    </location>
</feature>